<comment type="caution">
    <text evidence="2">The sequence shown here is derived from an EMBL/GenBank/DDBJ whole genome shotgun (WGS) entry which is preliminary data.</text>
</comment>
<dbReference type="EMBL" id="JBANAX010000236">
    <property type="protein sequence ID" value="KAL1217799.1"/>
    <property type="molecule type" value="Genomic_DNA"/>
</dbReference>
<dbReference type="PANTHER" id="PTHR10826:SF41">
    <property type="entry name" value="MITOCHONDRIAL GLYCOPROTEIN FAMILY PROTEIN"/>
    <property type="match status" value="1"/>
</dbReference>
<dbReference type="InterPro" id="IPR003428">
    <property type="entry name" value="MAM33"/>
</dbReference>
<dbReference type="AlphaFoldDB" id="A0ABD1BKZ7"/>
<name>A0ABD1BKZ7_CARAN</name>
<reference evidence="2 3" key="1">
    <citation type="submission" date="2024-04" db="EMBL/GenBank/DDBJ databases">
        <title>Genome assembly C_amara_ONT_v2.</title>
        <authorList>
            <person name="Yant L."/>
            <person name="Moore C."/>
            <person name="Slenker M."/>
        </authorList>
    </citation>
    <scope>NUCLEOTIDE SEQUENCE [LARGE SCALE GENOMIC DNA]</scope>
    <source>
        <tissue evidence="2">Leaf</tissue>
    </source>
</reference>
<keyword evidence="3" id="KW-1185">Reference proteome</keyword>
<dbReference type="SUPFAM" id="SSF54529">
    <property type="entry name" value="Mitochondrial glycoprotein MAM33-like"/>
    <property type="match status" value="1"/>
</dbReference>
<feature type="region of interest" description="Disordered" evidence="1">
    <location>
        <begin position="124"/>
        <end position="145"/>
    </location>
</feature>
<evidence type="ECO:0008006" key="4">
    <source>
        <dbReference type="Google" id="ProtNLM"/>
    </source>
</evidence>
<dbReference type="InterPro" id="IPR036561">
    <property type="entry name" value="MAM33_sf"/>
</dbReference>
<organism evidence="2 3">
    <name type="scientific">Cardamine amara subsp. amara</name>
    <dbReference type="NCBI Taxonomy" id="228776"/>
    <lineage>
        <taxon>Eukaryota</taxon>
        <taxon>Viridiplantae</taxon>
        <taxon>Streptophyta</taxon>
        <taxon>Embryophyta</taxon>
        <taxon>Tracheophyta</taxon>
        <taxon>Spermatophyta</taxon>
        <taxon>Magnoliopsida</taxon>
        <taxon>eudicotyledons</taxon>
        <taxon>Gunneridae</taxon>
        <taxon>Pentapetalae</taxon>
        <taxon>rosids</taxon>
        <taxon>malvids</taxon>
        <taxon>Brassicales</taxon>
        <taxon>Brassicaceae</taxon>
        <taxon>Cardamineae</taxon>
        <taxon>Cardamine</taxon>
    </lineage>
</organism>
<dbReference type="PANTHER" id="PTHR10826">
    <property type="entry name" value="COMPLEMENT COMPONENT 1"/>
    <property type="match status" value="1"/>
</dbReference>
<dbReference type="Proteomes" id="UP001558713">
    <property type="component" value="Unassembled WGS sequence"/>
</dbReference>
<evidence type="ECO:0000256" key="1">
    <source>
        <dbReference type="SAM" id="MobiDB-lite"/>
    </source>
</evidence>
<evidence type="ECO:0000313" key="3">
    <source>
        <dbReference type="Proteomes" id="UP001558713"/>
    </source>
</evidence>
<dbReference type="Gene3D" id="3.10.280.10">
    <property type="entry name" value="Mitochondrial glycoprotein"/>
    <property type="match status" value="1"/>
</dbReference>
<gene>
    <name evidence="2" type="ORF">V5N11_009572</name>
</gene>
<evidence type="ECO:0000313" key="2">
    <source>
        <dbReference type="EMBL" id="KAL1217799.1"/>
    </source>
</evidence>
<sequence>MAFALCIRRSATKFASTNGRVRSISAVVNRPSLARNSSPLLRPFASRGFLYSTAIDRLSSEQTLLRVIDTEINSALQIDDRDLDEEMTPGSFPFRIEDNPGRQTVTLTRDYNGEHIKVVVSMPSLVTDESDDDDGDDVDGPSNESSIPLVVTVTKKSGLSLEFSCMAFPDEIAIDALSVKHPGDSLEDQMANEGPDFEDLDENLKKTFYKFLEIRGVKASTTNFLHEYMMRKVKQEYVLWLKNVKKFMEE</sequence>
<accession>A0ABD1BKZ7</accession>
<dbReference type="Pfam" id="PF02330">
    <property type="entry name" value="MAM33"/>
    <property type="match status" value="1"/>
</dbReference>
<protein>
    <recommendedName>
        <fullName evidence="4">Mitochondrial glycoprotein</fullName>
    </recommendedName>
</protein>
<feature type="compositionally biased region" description="Acidic residues" evidence="1">
    <location>
        <begin position="128"/>
        <end position="139"/>
    </location>
</feature>
<dbReference type="FunFam" id="3.10.280.10:FF:000002">
    <property type="entry name" value="Mitochondrial glycoprotein family protein"/>
    <property type="match status" value="1"/>
</dbReference>
<proteinExistence type="predicted"/>